<accession>A0A2P2E1V5</accession>
<keyword evidence="5 7" id="KW-0472">Membrane</keyword>
<evidence type="ECO:0000256" key="3">
    <source>
        <dbReference type="ARBA" id="ARBA00022692"/>
    </source>
</evidence>
<comment type="subcellular location">
    <subcellularLocation>
        <location evidence="1">Membrane</location>
        <topology evidence="1">Multi-pass membrane protein</topology>
    </subcellularLocation>
</comment>
<feature type="transmembrane region" description="Helical" evidence="7">
    <location>
        <begin position="6"/>
        <end position="24"/>
    </location>
</feature>
<feature type="transmembrane region" description="Helical" evidence="7">
    <location>
        <begin position="575"/>
        <end position="590"/>
    </location>
</feature>
<feature type="transmembrane region" description="Helical" evidence="7">
    <location>
        <begin position="152"/>
        <end position="173"/>
    </location>
</feature>
<evidence type="ECO:0000256" key="7">
    <source>
        <dbReference type="SAM" id="Phobius"/>
    </source>
</evidence>
<evidence type="ECO:0000313" key="9">
    <source>
        <dbReference type="Proteomes" id="UP000245133"/>
    </source>
</evidence>
<reference evidence="8 9" key="1">
    <citation type="submission" date="2018-02" db="EMBL/GenBank/DDBJ databases">
        <title>Novel Leptospira species isolated from soil and water in Japan.</title>
        <authorList>
            <person name="Nakao R."/>
            <person name="Masuzawa T."/>
        </authorList>
    </citation>
    <scope>NUCLEOTIDE SEQUENCE [LARGE SCALE GENOMIC DNA]</scope>
    <source>
        <strain evidence="8 9">YH101</strain>
    </source>
</reference>
<dbReference type="GO" id="GO:0005412">
    <property type="term" value="F:D-glucose:sodium symporter activity"/>
    <property type="evidence" value="ECO:0007669"/>
    <property type="project" value="TreeGrafter"/>
</dbReference>
<feature type="transmembrane region" description="Helical" evidence="7">
    <location>
        <begin position="513"/>
        <end position="531"/>
    </location>
</feature>
<feature type="transmembrane region" description="Helical" evidence="7">
    <location>
        <begin position="421"/>
        <end position="437"/>
    </location>
</feature>
<dbReference type="Gene3D" id="1.20.1730.10">
    <property type="entry name" value="Sodium/glucose cotransporter"/>
    <property type="match status" value="1"/>
</dbReference>
<evidence type="ECO:0000256" key="1">
    <source>
        <dbReference type="ARBA" id="ARBA00004141"/>
    </source>
</evidence>
<dbReference type="NCBIfam" id="TIGR00813">
    <property type="entry name" value="sss"/>
    <property type="match status" value="1"/>
</dbReference>
<protein>
    <submittedName>
        <fullName evidence="8">Transporter, SSS family</fullName>
    </submittedName>
</protein>
<feature type="transmembrane region" description="Helical" evidence="7">
    <location>
        <begin position="276"/>
        <end position="303"/>
    </location>
</feature>
<feature type="transmembrane region" description="Helical" evidence="7">
    <location>
        <begin position="117"/>
        <end position="140"/>
    </location>
</feature>
<evidence type="ECO:0000256" key="2">
    <source>
        <dbReference type="ARBA" id="ARBA00006434"/>
    </source>
</evidence>
<proteinExistence type="inferred from homology"/>
<dbReference type="RefSeq" id="WP_108976934.1">
    <property type="nucleotide sequence ID" value="NZ_BFBB01000007.1"/>
</dbReference>
<evidence type="ECO:0000256" key="5">
    <source>
        <dbReference type="ARBA" id="ARBA00023136"/>
    </source>
</evidence>
<feature type="transmembrane region" description="Helical" evidence="7">
    <location>
        <begin position="237"/>
        <end position="255"/>
    </location>
</feature>
<comment type="similarity">
    <text evidence="2 6">Belongs to the sodium:solute symporter (SSF) (TC 2.A.21) family.</text>
</comment>
<dbReference type="OrthoDB" id="9814523at2"/>
<organism evidence="8 9">
    <name type="scientific">Leptospira ryugenii</name>
    <dbReference type="NCBI Taxonomy" id="1917863"/>
    <lineage>
        <taxon>Bacteria</taxon>
        <taxon>Pseudomonadati</taxon>
        <taxon>Spirochaetota</taxon>
        <taxon>Spirochaetia</taxon>
        <taxon>Leptospirales</taxon>
        <taxon>Leptospiraceae</taxon>
        <taxon>Leptospira</taxon>
    </lineage>
</organism>
<dbReference type="InterPro" id="IPR018212">
    <property type="entry name" value="Na/solute_symporter_CS"/>
</dbReference>
<keyword evidence="3 7" id="KW-0812">Transmembrane</keyword>
<evidence type="ECO:0000256" key="6">
    <source>
        <dbReference type="RuleBase" id="RU362091"/>
    </source>
</evidence>
<feature type="transmembrane region" description="Helical" evidence="7">
    <location>
        <begin position="444"/>
        <end position="462"/>
    </location>
</feature>
<sequence length="591" mass="66696">MLTSLDFGFFAFTFLLVLLIGIYAGRKESDANDYFLGGRSLPWWAVAGSLFGTNVSANHLVGMLGIGFSVGFAQSHYEFGSILAIYLLAFVFLPLFRKQKLYTLSQFLEVKFGKETARIYSGLCILLIIIQMTGALYIGARSFLPFLQISGISFSYSELVLIISFTSTIYTWFGGLKSVVYTDVIQTVLILLSGLLLFYLALNRPEVGGFNALLLKESLRGDELSKMNLYLPSNHPILPWSGALSGLFLLHIFYWNTNQYVVQRTLGARNMKEARLGILTGGFLKLSIPFFSILTGVAAYQIWSANPNLQEIDPDETFSRLVVLVVPVGYGLIGIILAGLLGAIFSSIDSMLHSAATLFTIDFFKPYREHIGKPSSDQLDMRVGRIFLLLFSILVTAFALFLVNPKSKDNFFIELSSQSSHFTPALLASFILGMLGYKIHQKIVVSLYIIMPLVSLISPTLYELLGNETIFHVFGSKLNFLHRVLLVFSISIAVMYVFRIREPKKVRSYNHKTLWIGLSIFLLILVLLRIVSPSFKVWWAFSGGISIFGLFLFVSWRTNQTKITFENLYRKKDRWLFGLLLGLTFFFYLYF</sequence>
<comment type="caution">
    <text evidence="8">The sequence shown here is derived from an EMBL/GenBank/DDBJ whole genome shotgun (WGS) entry which is preliminary data.</text>
</comment>
<dbReference type="PANTHER" id="PTHR11819:SF195">
    <property type="entry name" value="SODIUM_GLUCOSE COTRANSPORTER 4"/>
    <property type="match status" value="1"/>
</dbReference>
<dbReference type="InterPro" id="IPR038377">
    <property type="entry name" value="Na/Glc_symporter_sf"/>
</dbReference>
<dbReference type="Proteomes" id="UP000245133">
    <property type="component" value="Unassembled WGS sequence"/>
</dbReference>
<gene>
    <name evidence="8" type="ORF">LPTSP4_23780</name>
</gene>
<dbReference type="PROSITE" id="PS00456">
    <property type="entry name" value="NA_SOLUT_SYMP_1"/>
    <property type="match status" value="1"/>
</dbReference>
<feature type="transmembrane region" description="Helical" evidence="7">
    <location>
        <begin position="383"/>
        <end position="401"/>
    </location>
</feature>
<evidence type="ECO:0000256" key="4">
    <source>
        <dbReference type="ARBA" id="ARBA00022989"/>
    </source>
</evidence>
<dbReference type="EMBL" id="BFBB01000007">
    <property type="protein sequence ID" value="GBF50851.1"/>
    <property type="molecule type" value="Genomic_DNA"/>
</dbReference>
<keyword evidence="9" id="KW-1185">Reference proteome</keyword>
<dbReference type="Pfam" id="PF00474">
    <property type="entry name" value="SSF"/>
    <property type="match status" value="1"/>
</dbReference>
<feature type="transmembrane region" description="Helical" evidence="7">
    <location>
        <begin position="323"/>
        <end position="345"/>
    </location>
</feature>
<keyword evidence="4 7" id="KW-1133">Transmembrane helix</keyword>
<dbReference type="GO" id="GO:0005886">
    <property type="term" value="C:plasma membrane"/>
    <property type="evidence" value="ECO:0007669"/>
    <property type="project" value="TreeGrafter"/>
</dbReference>
<feature type="transmembrane region" description="Helical" evidence="7">
    <location>
        <begin position="537"/>
        <end position="554"/>
    </location>
</feature>
<name>A0A2P2E1V5_9LEPT</name>
<evidence type="ECO:0000313" key="8">
    <source>
        <dbReference type="EMBL" id="GBF50851.1"/>
    </source>
</evidence>
<dbReference type="AlphaFoldDB" id="A0A2P2E1V5"/>
<dbReference type="PANTHER" id="PTHR11819">
    <property type="entry name" value="SOLUTE CARRIER FAMILY 5"/>
    <property type="match status" value="1"/>
</dbReference>
<feature type="transmembrane region" description="Helical" evidence="7">
    <location>
        <begin position="180"/>
        <end position="202"/>
    </location>
</feature>
<dbReference type="PROSITE" id="PS50283">
    <property type="entry name" value="NA_SOLUT_SYMP_3"/>
    <property type="match status" value="1"/>
</dbReference>
<feature type="transmembrane region" description="Helical" evidence="7">
    <location>
        <begin position="482"/>
        <end position="501"/>
    </location>
</feature>
<dbReference type="InterPro" id="IPR001734">
    <property type="entry name" value="Na/solute_symporter"/>
</dbReference>
<feature type="transmembrane region" description="Helical" evidence="7">
    <location>
        <begin position="79"/>
        <end position="96"/>
    </location>
</feature>